<proteinExistence type="predicted"/>
<name>X0VXP6_9ZZZZ</name>
<dbReference type="EMBL" id="BARS01026853">
    <property type="protein sequence ID" value="GAG05271.1"/>
    <property type="molecule type" value="Genomic_DNA"/>
</dbReference>
<organism evidence="1">
    <name type="scientific">marine sediment metagenome</name>
    <dbReference type="NCBI Taxonomy" id="412755"/>
    <lineage>
        <taxon>unclassified sequences</taxon>
        <taxon>metagenomes</taxon>
        <taxon>ecological metagenomes</taxon>
    </lineage>
</organism>
<sequence length="45" mass="5464">MPYLKKVNIKGNDYFYLFHTVRDGNKFRKLSKYIGKEEPPKEELE</sequence>
<feature type="non-terminal residue" evidence="1">
    <location>
        <position position="45"/>
    </location>
</feature>
<accession>X0VXP6</accession>
<reference evidence="1" key="1">
    <citation type="journal article" date="2014" name="Front. Microbiol.">
        <title>High frequency of phylogenetically diverse reductive dehalogenase-homologous genes in deep subseafloor sedimentary metagenomes.</title>
        <authorList>
            <person name="Kawai M."/>
            <person name="Futagami T."/>
            <person name="Toyoda A."/>
            <person name="Takaki Y."/>
            <person name="Nishi S."/>
            <person name="Hori S."/>
            <person name="Arai W."/>
            <person name="Tsubouchi T."/>
            <person name="Morono Y."/>
            <person name="Uchiyama I."/>
            <person name="Ito T."/>
            <person name="Fujiyama A."/>
            <person name="Inagaki F."/>
            <person name="Takami H."/>
        </authorList>
    </citation>
    <scope>NUCLEOTIDE SEQUENCE</scope>
    <source>
        <strain evidence="1">Expedition CK06-06</strain>
    </source>
</reference>
<dbReference type="AlphaFoldDB" id="X0VXP6"/>
<comment type="caution">
    <text evidence="1">The sequence shown here is derived from an EMBL/GenBank/DDBJ whole genome shotgun (WGS) entry which is preliminary data.</text>
</comment>
<evidence type="ECO:0000313" key="1">
    <source>
        <dbReference type="EMBL" id="GAG05271.1"/>
    </source>
</evidence>
<gene>
    <name evidence="1" type="ORF">S01H1_42257</name>
</gene>
<protein>
    <submittedName>
        <fullName evidence="1">Uncharacterized protein</fullName>
    </submittedName>
</protein>